<dbReference type="Pfam" id="PF02992">
    <property type="entry name" value="Transposase_21"/>
    <property type="match status" value="1"/>
</dbReference>
<dbReference type="EMBL" id="MNAD01001603">
    <property type="protein sequence ID" value="OJT03605.1"/>
    <property type="molecule type" value="Genomic_DNA"/>
</dbReference>
<dbReference type="OMA" id="GARECDE"/>
<proteinExistence type="predicted"/>
<gene>
    <name evidence="2" type="ORF">TRAPUB_5730</name>
</gene>
<keyword evidence="3" id="KW-1185">Reference proteome</keyword>
<reference evidence="2 3" key="1">
    <citation type="submission" date="2016-10" db="EMBL/GenBank/DDBJ databases">
        <title>Genome sequence of the basidiomycete white-rot fungus Trametes pubescens.</title>
        <authorList>
            <person name="Makela M.R."/>
            <person name="Granchi Z."/>
            <person name="Peng M."/>
            <person name="De Vries R.P."/>
            <person name="Grigoriev I."/>
            <person name="Riley R."/>
            <person name="Hilden K."/>
        </authorList>
    </citation>
    <scope>NUCLEOTIDE SEQUENCE [LARGE SCALE GENOMIC DNA]</scope>
    <source>
        <strain evidence="2 3">FBCC735</strain>
    </source>
</reference>
<dbReference type="InterPro" id="IPR004242">
    <property type="entry name" value="Transposase_21"/>
</dbReference>
<dbReference type="Proteomes" id="UP000184267">
    <property type="component" value="Unassembled WGS sequence"/>
</dbReference>
<organism evidence="2 3">
    <name type="scientific">Trametes pubescens</name>
    <name type="common">White-rot fungus</name>
    <dbReference type="NCBI Taxonomy" id="154538"/>
    <lineage>
        <taxon>Eukaryota</taxon>
        <taxon>Fungi</taxon>
        <taxon>Dikarya</taxon>
        <taxon>Basidiomycota</taxon>
        <taxon>Agaricomycotina</taxon>
        <taxon>Agaricomycetes</taxon>
        <taxon>Polyporales</taxon>
        <taxon>Polyporaceae</taxon>
        <taxon>Trametes</taxon>
    </lineage>
</organism>
<evidence type="ECO:0000256" key="1">
    <source>
        <dbReference type="SAM" id="MobiDB-lite"/>
    </source>
</evidence>
<dbReference type="PANTHER" id="PTHR46579:SF1">
    <property type="entry name" value="F5_8 TYPE C DOMAIN-CONTAINING PROTEIN"/>
    <property type="match status" value="1"/>
</dbReference>
<dbReference type="OrthoDB" id="2669721at2759"/>
<protein>
    <submittedName>
        <fullName evidence="2">Uncharacterized protein</fullName>
    </submittedName>
</protein>
<sequence length="1037" mass="115759">MPFRRAAHAQQGGAAQINDNSEHRKKRVHKRYVCKCTAYCNGSDNPISKSTYYRHRTLNKIAAAAKAVADTVRGKRNATRDAPMAAGEPAPSKRALARAAALKARFPFPHAQENQRADIRISPTPSRVRSPDMPELLEDPFADPPGAANNPPRIPRASVEEIVDEEAGGLPRVPHGPVPEAAEGGVPPRAARQHDGMQDVPVTLEDMKRTIDFIRLLRGASLDSPHSGLSDDMLDQLRNPPEELLEIDNNDDLWCLEIYLGLQNASEKCYTKMVASIAKREPGRKLLSFYQVRRKVEILSGIMPIVNDMCVRSCIAYTGPYAKMLRCPKCAEPRYDELNARKKNGSKKVARQQYYTMPLGPQAQAQYRTPEGTEDMGYLSAAVDDVMRELEESNGLKRFDDVCHGSRFWGGYAAKQIGADDVVVMLSIDSAQLYRSKKSDCWIYIWVILNLGPDKRYRRKYVLPGAVIPGPNHPKDLDLFLFPGLFHVSALMNDGLKIWNAATKETLRVYVFLALVLADGPAMAAMSGMVGHTGRRSCCLYCPLIWRRKPHLGTYYPAMLQPAAPYSVDGCSHGDVNRAMITVSPEVLAAEYDANEAHLLASQSQAEYELIRKETGLSKPSIFSGLSRCFSLPGCFPLDYMHLVALNITDLFVNLWRGTITGGQQDPLLHPWAVLQGDVWVAHGAEVARTAPFLPGSFDRPPRNIAEKISSGYKAKEWMTYFYGYGPAMLRRHLPAAYLSNYTKIVAAGQLMGKTKISKGELLRAHQLASQAEVEYERLYYNRDPDLLHHVRPCMHTFGHGPREVRLVGPLPGCTQYTMERSIGDLGGEIRLPSNPFANLSERALLRCQVNALYAMYPALEDDPTPRLPRGALDIGNDFILLRARDACPRWVPELEAAAFHRYLTSLGRPPPEAIGDYAIKVQKWARVRLPNDQVAHSEWKESLKPLSKIRIARVLFHNLHGTLWLSPYLGDANLHVVDIKAIRSVVGMVPDSDVQVDIHSFTEPHFKEGANYFRVEKLGLEASHRSGDLETVIEEE</sequence>
<feature type="region of interest" description="Disordered" evidence="1">
    <location>
        <begin position="1"/>
        <end position="26"/>
    </location>
</feature>
<accession>A0A1M2V7Q5</accession>
<dbReference type="AlphaFoldDB" id="A0A1M2V7Q5"/>
<comment type="caution">
    <text evidence="2">The sequence shown here is derived from an EMBL/GenBank/DDBJ whole genome shotgun (WGS) entry which is preliminary data.</text>
</comment>
<name>A0A1M2V7Q5_TRAPU</name>
<feature type="region of interest" description="Disordered" evidence="1">
    <location>
        <begin position="106"/>
        <end position="154"/>
    </location>
</feature>
<dbReference type="STRING" id="154538.A0A1M2V7Q5"/>
<evidence type="ECO:0000313" key="3">
    <source>
        <dbReference type="Proteomes" id="UP000184267"/>
    </source>
</evidence>
<evidence type="ECO:0000313" key="2">
    <source>
        <dbReference type="EMBL" id="OJT03605.1"/>
    </source>
</evidence>
<dbReference type="PANTHER" id="PTHR46579">
    <property type="entry name" value="F5/8 TYPE C DOMAIN-CONTAINING PROTEIN-RELATED"/>
    <property type="match status" value="1"/>
</dbReference>